<dbReference type="Gene3D" id="1.25.40.10">
    <property type="entry name" value="Tetratricopeptide repeat domain"/>
    <property type="match status" value="1"/>
</dbReference>
<comment type="caution">
    <text evidence="2">The sequence shown here is derived from an EMBL/GenBank/DDBJ whole genome shotgun (WGS) entry which is preliminary data.</text>
</comment>
<organism evidence="2 3">
    <name type="scientific">Operophtera brumata</name>
    <name type="common">Winter moth</name>
    <name type="synonym">Phalaena brumata</name>
    <dbReference type="NCBI Taxonomy" id="104452"/>
    <lineage>
        <taxon>Eukaryota</taxon>
        <taxon>Metazoa</taxon>
        <taxon>Ecdysozoa</taxon>
        <taxon>Arthropoda</taxon>
        <taxon>Hexapoda</taxon>
        <taxon>Insecta</taxon>
        <taxon>Pterygota</taxon>
        <taxon>Neoptera</taxon>
        <taxon>Endopterygota</taxon>
        <taxon>Lepidoptera</taxon>
        <taxon>Glossata</taxon>
        <taxon>Ditrysia</taxon>
        <taxon>Geometroidea</taxon>
        <taxon>Geometridae</taxon>
        <taxon>Larentiinae</taxon>
        <taxon>Operophtera</taxon>
    </lineage>
</organism>
<dbReference type="PROSITE" id="PS50005">
    <property type="entry name" value="TPR"/>
    <property type="match status" value="2"/>
</dbReference>
<evidence type="ECO:0000313" key="3">
    <source>
        <dbReference type="Proteomes" id="UP000037510"/>
    </source>
</evidence>
<gene>
    <name evidence="2" type="ORF">OBRU01_19112</name>
</gene>
<dbReference type="SUPFAM" id="SSF48452">
    <property type="entry name" value="TPR-like"/>
    <property type="match status" value="1"/>
</dbReference>
<dbReference type="Proteomes" id="UP000037510">
    <property type="component" value="Unassembled WGS sequence"/>
</dbReference>
<dbReference type="AlphaFoldDB" id="A0A0L7KXY8"/>
<evidence type="ECO:0000256" key="1">
    <source>
        <dbReference type="PROSITE-ProRule" id="PRU00339"/>
    </source>
</evidence>
<dbReference type="PANTHER" id="PTHR46512">
    <property type="entry name" value="PEPTIDYLPROLYL ISOMERASE"/>
    <property type="match status" value="1"/>
</dbReference>
<dbReference type="InterPro" id="IPR050754">
    <property type="entry name" value="FKBP4/5/8-like"/>
</dbReference>
<proteinExistence type="predicted"/>
<name>A0A0L7KXY8_OPEBR</name>
<dbReference type="InterPro" id="IPR011990">
    <property type="entry name" value="TPR-like_helical_dom_sf"/>
</dbReference>
<sequence>MSEEVSMEKVISSRPDRELFKKLITPGDYTIVPFEDSRCKISLTDVSFGEGDLVQGGVEGGDRGTADQRFHKALKMLIAIEPFDPDTIHEEKVKELIDLKVKLYNNLAHCQLQYNEYAAALELCSRALSFHPDSVKALYRRCVAYSQMQMYEEAWKDIQRVLQLDPSDSAAQQKATELKPRIQKMNTEYST</sequence>
<keyword evidence="1" id="KW-0802">TPR repeat</keyword>
<dbReference type="SMART" id="SM00028">
    <property type="entry name" value="TPR"/>
    <property type="match status" value="2"/>
</dbReference>
<dbReference type="EMBL" id="JTDY01004664">
    <property type="protein sequence ID" value="KOB67899.1"/>
    <property type="molecule type" value="Genomic_DNA"/>
</dbReference>
<feature type="repeat" description="TPR" evidence="1">
    <location>
        <begin position="101"/>
        <end position="134"/>
    </location>
</feature>
<reference evidence="2 3" key="1">
    <citation type="journal article" date="2015" name="Genome Biol. Evol.">
        <title>The genome of winter moth (Operophtera brumata) provides a genomic perspective on sexual dimorphism and phenology.</title>
        <authorList>
            <person name="Derks M.F."/>
            <person name="Smit S."/>
            <person name="Salis L."/>
            <person name="Schijlen E."/>
            <person name="Bossers A."/>
            <person name="Mateman C."/>
            <person name="Pijl A.S."/>
            <person name="de Ridder D."/>
            <person name="Groenen M.A."/>
            <person name="Visser M.E."/>
            <person name="Megens H.J."/>
        </authorList>
    </citation>
    <scope>NUCLEOTIDE SEQUENCE [LARGE SCALE GENOMIC DNA]</scope>
    <source>
        <strain evidence="2">WM2013NL</strain>
        <tissue evidence="2">Head and thorax</tissue>
    </source>
</reference>
<protein>
    <submittedName>
        <fullName evidence="2">Uncharacterized protein</fullName>
    </submittedName>
</protein>
<dbReference type="STRING" id="104452.A0A0L7KXY8"/>
<feature type="repeat" description="TPR" evidence="1">
    <location>
        <begin position="135"/>
        <end position="168"/>
    </location>
</feature>
<dbReference type="PANTHER" id="PTHR46512:SF10">
    <property type="entry name" value="FK506-BINDING PROTEIN-LIKE"/>
    <property type="match status" value="1"/>
</dbReference>
<keyword evidence="3" id="KW-1185">Reference proteome</keyword>
<feature type="non-terminal residue" evidence="2">
    <location>
        <position position="191"/>
    </location>
</feature>
<dbReference type="Pfam" id="PF00515">
    <property type="entry name" value="TPR_1"/>
    <property type="match status" value="2"/>
</dbReference>
<evidence type="ECO:0000313" key="2">
    <source>
        <dbReference type="EMBL" id="KOB67899.1"/>
    </source>
</evidence>
<dbReference type="InterPro" id="IPR019734">
    <property type="entry name" value="TPR_rpt"/>
</dbReference>
<accession>A0A0L7KXY8</accession>